<dbReference type="GO" id="GO:0051301">
    <property type="term" value="P:cell division"/>
    <property type="evidence" value="ECO:0007669"/>
    <property type="project" value="UniProtKB-KW"/>
</dbReference>
<proteinExistence type="inferred from homology"/>
<dbReference type="Proteomes" id="UP001230005">
    <property type="component" value="Unassembled WGS sequence"/>
</dbReference>
<evidence type="ECO:0000256" key="6">
    <source>
        <dbReference type="ARBA" id="ARBA00023306"/>
    </source>
</evidence>
<organism evidence="10 11">
    <name type="scientific">Evansella vedderi</name>
    <dbReference type="NCBI Taxonomy" id="38282"/>
    <lineage>
        <taxon>Bacteria</taxon>
        <taxon>Bacillati</taxon>
        <taxon>Bacillota</taxon>
        <taxon>Bacilli</taxon>
        <taxon>Bacillales</taxon>
        <taxon>Bacillaceae</taxon>
        <taxon>Evansella</taxon>
    </lineage>
</organism>
<name>A0ABT9ZSI3_9BACI</name>
<feature type="region of interest" description="Disordered" evidence="9">
    <location>
        <begin position="1"/>
        <end position="29"/>
    </location>
</feature>
<comment type="subcellular location">
    <subcellularLocation>
        <location evidence="7">Cell membrane</location>
        <topology evidence="7">Single-pass type II membrane protein</topology>
    </subcellularLocation>
    <text evidence="7">Localizes to the division septum where it forms a ring structure.</text>
</comment>
<gene>
    <name evidence="7" type="primary">ftsL</name>
    <name evidence="10" type="ORF">J2S74_001196</name>
</gene>
<reference evidence="10 11" key="1">
    <citation type="submission" date="2023-07" db="EMBL/GenBank/DDBJ databases">
        <title>Genomic Encyclopedia of Type Strains, Phase IV (KMG-IV): sequencing the most valuable type-strain genomes for metagenomic binning, comparative biology and taxonomic classification.</title>
        <authorList>
            <person name="Goeker M."/>
        </authorList>
    </citation>
    <scope>NUCLEOTIDE SEQUENCE [LARGE SCALE GENOMIC DNA]</scope>
    <source>
        <strain evidence="10 11">DSM 9768</strain>
    </source>
</reference>
<keyword evidence="2 7" id="KW-0132">Cell division</keyword>
<dbReference type="EMBL" id="JAUSUG010000003">
    <property type="protein sequence ID" value="MDQ0253824.1"/>
    <property type="molecule type" value="Genomic_DNA"/>
</dbReference>
<comment type="function">
    <text evidence="7">Essential cell division protein.</text>
</comment>
<evidence type="ECO:0000256" key="9">
    <source>
        <dbReference type="SAM" id="MobiDB-lite"/>
    </source>
</evidence>
<feature type="transmembrane region" description="Helical" evidence="7">
    <location>
        <begin position="37"/>
        <end position="54"/>
    </location>
</feature>
<keyword evidence="5 7" id="KW-0472">Membrane</keyword>
<evidence type="ECO:0000256" key="5">
    <source>
        <dbReference type="ARBA" id="ARBA00023136"/>
    </source>
</evidence>
<evidence type="ECO:0000256" key="1">
    <source>
        <dbReference type="ARBA" id="ARBA00022475"/>
    </source>
</evidence>
<evidence type="ECO:0000256" key="3">
    <source>
        <dbReference type="ARBA" id="ARBA00022692"/>
    </source>
</evidence>
<accession>A0ABT9ZSI3</accession>
<evidence type="ECO:0000256" key="8">
    <source>
        <dbReference type="NCBIfam" id="TIGR02209"/>
    </source>
</evidence>
<sequence>MSPLVQRQIEQPMTQPAGKPEKKQVHKKSGISKGEKVIYTGTLVAIVIALYFVLSNYASIYIANHQIQQSESEIQTQLKVNEGLSLQVMELSDPERILSEAKAMGMILDENNVRFTHTND</sequence>
<keyword evidence="4 7" id="KW-1133">Transmembrane helix</keyword>
<comment type="similarity">
    <text evidence="7">Belongs to the FtsL family.</text>
</comment>
<evidence type="ECO:0000256" key="2">
    <source>
        <dbReference type="ARBA" id="ARBA00022618"/>
    </source>
</evidence>
<dbReference type="NCBIfam" id="TIGR02209">
    <property type="entry name" value="ftsL_broad"/>
    <property type="match status" value="1"/>
</dbReference>
<keyword evidence="6 7" id="KW-0131">Cell cycle</keyword>
<keyword evidence="11" id="KW-1185">Reference proteome</keyword>
<evidence type="ECO:0000256" key="4">
    <source>
        <dbReference type="ARBA" id="ARBA00022989"/>
    </source>
</evidence>
<dbReference type="RefSeq" id="WP_307322980.1">
    <property type="nucleotide sequence ID" value="NZ_JAUSUG010000003.1"/>
</dbReference>
<dbReference type="Pfam" id="PF04977">
    <property type="entry name" value="DivIC"/>
    <property type="match status" value="1"/>
</dbReference>
<evidence type="ECO:0000313" key="10">
    <source>
        <dbReference type="EMBL" id="MDQ0253824.1"/>
    </source>
</evidence>
<comment type="caution">
    <text evidence="10">The sequence shown here is derived from an EMBL/GenBank/DDBJ whole genome shotgun (WGS) entry which is preliminary data.</text>
</comment>
<keyword evidence="3 7" id="KW-0812">Transmembrane</keyword>
<evidence type="ECO:0000256" key="7">
    <source>
        <dbReference type="HAMAP-Rule" id="MF_00910"/>
    </source>
</evidence>
<dbReference type="InterPro" id="IPR011922">
    <property type="entry name" value="Cell_div_FtsL"/>
</dbReference>
<evidence type="ECO:0000313" key="11">
    <source>
        <dbReference type="Proteomes" id="UP001230005"/>
    </source>
</evidence>
<dbReference type="HAMAP" id="MF_00910">
    <property type="entry name" value="FtsL"/>
    <property type="match status" value="1"/>
</dbReference>
<keyword evidence="1 7" id="KW-1003">Cell membrane</keyword>
<protein>
    <recommendedName>
        <fullName evidence="7 8">Cell division protein FtsL</fullName>
    </recommendedName>
</protein>
<dbReference type="InterPro" id="IPR007060">
    <property type="entry name" value="FtsL/DivIC"/>
</dbReference>